<keyword evidence="2" id="KW-1133">Transmembrane helix</keyword>
<name>A0A518DVK1_9BACT</name>
<dbReference type="AlphaFoldDB" id="A0A518DVK1"/>
<reference evidence="3 4" key="1">
    <citation type="submission" date="2019-02" db="EMBL/GenBank/DDBJ databases">
        <title>Deep-cultivation of Planctomycetes and their phenomic and genomic characterization uncovers novel biology.</title>
        <authorList>
            <person name="Wiegand S."/>
            <person name="Jogler M."/>
            <person name="Boedeker C."/>
            <person name="Pinto D."/>
            <person name="Vollmers J."/>
            <person name="Rivas-Marin E."/>
            <person name="Kohn T."/>
            <person name="Peeters S.H."/>
            <person name="Heuer A."/>
            <person name="Rast P."/>
            <person name="Oberbeckmann S."/>
            <person name="Bunk B."/>
            <person name="Jeske O."/>
            <person name="Meyerdierks A."/>
            <person name="Storesund J.E."/>
            <person name="Kallscheuer N."/>
            <person name="Luecker S."/>
            <person name="Lage O.M."/>
            <person name="Pohl T."/>
            <person name="Merkel B.J."/>
            <person name="Hornburger P."/>
            <person name="Mueller R.-W."/>
            <person name="Bruemmer F."/>
            <person name="Labrenz M."/>
            <person name="Spormann A.M."/>
            <person name="Op den Camp H."/>
            <person name="Overmann J."/>
            <person name="Amann R."/>
            <person name="Jetten M.S.M."/>
            <person name="Mascher T."/>
            <person name="Medema M.H."/>
            <person name="Devos D.P."/>
            <person name="Kaster A.-K."/>
            <person name="Ovreas L."/>
            <person name="Rohde M."/>
            <person name="Galperin M.Y."/>
            <person name="Jogler C."/>
        </authorList>
    </citation>
    <scope>NUCLEOTIDE SEQUENCE [LARGE SCALE GENOMIC DNA]</scope>
    <source>
        <strain evidence="3 4">Pla85_3_4</strain>
    </source>
</reference>
<dbReference type="KEGG" id="lcre:Pla8534_36730"/>
<proteinExistence type="predicted"/>
<evidence type="ECO:0000256" key="2">
    <source>
        <dbReference type="SAM" id="Phobius"/>
    </source>
</evidence>
<sequence>MANLIDIQAAADKLGLTTDQVNELVSEGSLRGFRDGSQMRFKLEDVEKYAASVQPPQDDSELTLSDDSLSLSDDSLSLSDDAPGLADEFSFDDDDDDSILVSEESLGHSGESTSSTIIGRKDRPTGDSDIQLGDEADSDIGLGSDVELVPDVLGSGVNLVAGESTISNKEKGLNTDASDLALGGSGMLGGDSDLVLGDSAIGSSIGGGSSNPSRGSSSNIDDDEELVLGSGFGADSELDLSVDDDDDLVLGGSGIGSDLALGAGDSGINLNPTDSGLSLEEEPLELGGSAIDMLELPEDDDMITLDGSSSDPDAATQLKADEEFLLTPVNDEFEDEESGSQVIALEDSVGYADENAATMLGGDALDGLDGYDAGGGDYMNSGAGDQLVAEEPDMFGDAYGGMSMGGAGAAQMAPMPNQAMAPVSNERPYSIFNVLSLMCVCMLLCFTGMLMIDLVRNIWVFDGTQDVTTSIMDSVIAAFQMGP</sequence>
<gene>
    <name evidence="3" type="ORF">Pla8534_36730</name>
</gene>
<organism evidence="3 4">
    <name type="scientific">Lignipirellula cremea</name>
    <dbReference type="NCBI Taxonomy" id="2528010"/>
    <lineage>
        <taxon>Bacteria</taxon>
        <taxon>Pseudomonadati</taxon>
        <taxon>Planctomycetota</taxon>
        <taxon>Planctomycetia</taxon>
        <taxon>Pirellulales</taxon>
        <taxon>Pirellulaceae</taxon>
        <taxon>Lignipirellula</taxon>
    </lineage>
</organism>
<dbReference type="RefSeq" id="WP_145054544.1">
    <property type="nucleotide sequence ID" value="NZ_CP036433.1"/>
</dbReference>
<feature type="region of interest" description="Disordered" evidence="1">
    <location>
        <begin position="102"/>
        <end position="142"/>
    </location>
</feature>
<keyword evidence="2" id="KW-0472">Membrane</keyword>
<feature type="compositionally biased region" description="Low complexity" evidence="1">
    <location>
        <begin position="62"/>
        <end position="77"/>
    </location>
</feature>
<evidence type="ECO:0008006" key="5">
    <source>
        <dbReference type="Google" id="ProtNLM"/>
    </source>
</evidence>
<keyword evidence="2" id="KW-0812">Transmembrane</keyword>
<feature type="transmembrane region" description="Helical" evidence="2">
    <location>
        <begin position="431"/>
        <end position="452"/>
    </location>
</feature>
<accession>A0A518DVK1</accession>
<dbReference type="Proteomes" id="UP000317648">
    <property type="component" value="Chromosome"/>
</dbReference>
<dbReference type="OrthoDB" id="283946at2"/>
<dbReference type="EMBL" id="CP036433">
    <property type="protein sequence ID" value="QDU95854.1"/>
    <property type="molecule type" value="Genomic_DNA"/>
</dbReference>
<protein>
    <recommendedName>
        <fullName evidence="5">Helix-turn-helix domain protein</fullName>
    </recommendedName>
</protein>
<feature type="region of interest" description="Disordered" evidence="1">
    <location>
        <begin position="51"/>
        <end position="77"/>
    </location>
</feature>
<keyword evidence="4" id="KW-1185">Reference proteome</keyword>
<dbReference type="GO" id="GO:0003677">
    <property type="term" value="F:DNA binding"/>
    <property type="evidence" value="ECO:0007669"/>
    <property type="project" value="InterPro"/>
</dbReference>
<dbReference type="InterPro" id="IPR010093">
    <property type="entry name" value="SinI_DNA-bd"/>
</dbReference>
<dbReference type="NCBIfam" id="TIGR01764">
    <property type="entry name" value="excise"/>
    <property type="match status" value="1"/>
</dbReference>
<evidence type="ECO:0000313" key="4">
    <source>
        <dbReference type="Proteomes" id="UP000317648"/>
    </source>
</evidence>
<evidence type="ECO:0000256" key="1">
    <source>
        <dbReference type="SAM" id="MobiDB-lite"/>
    </source>
</evidence>
<feature type="region of interest" description="Disordered" evidence="1">
    <location>
        <begin position="204"/>
        <end position="226"/>
    </location>
</feature>
<evidence type="ECO:0000313" key="3">
    <source>
        <dbReference type="EMBL" id="QDU95854.1"/>
    </source>
</evidence>